<name>A0A1H4E8F6_9FLAO</name>
<dbReference type="RefSeq" id="WP_091090883.1">
    <property type="nucleotide sequence ID" value="NZ_FNRD01000009.1"/>
</dbReference>
<evidence type="ECO:0000256" key="1">
    <source>
        <dbReference type="SAM" id="MobiDB-lite"/>
    </source>
</evidence>
<proteinExistence type="predicted"/>
<dbReference type="EMBL" id="FNRD01000009">
    <property type="protein sequence ID" value="SEA81196.1"/>
    <property type="molecule type" value="Genomic_DNA"/>
</dbReference>
<dbReference type="Proteomes" id="UP000198951">
    <property type="component" value="Unassembled WGS sequence"/>
</dbReference>
<feature type="region of interest" description="Disordered" evidence="1">
    <location>
        <begin position="110"/>
        <end position="145"/>
    </location>
</feature>
<dbReference type="OrthoDB" id="1100725at2"/>
<organism evidence="2 3">
    <name type="scientific">Flavobacterium gillisiae</name>
    <dbReference type="NCBI Taxonomy" id="150146"/>
    <lineage>
        <taxon>Bacteria</taxon>
        <taxon>Pseudomonadati</taxon>
        <taxon>Bacteroidota</taxon>
        <taxon>Flavobacteriia</taxon>
        <taxon>Flavobacteriales</taxon>
        <taxon>Flavobacteriaceae</taxon>
        <taxon>Flavobacterium</taxon>
    </lineage>
</organism>
<dbReference type="AlphaFoldDB" id="A0A1H4E8F6"/>
<evidence type="ECO:0000313" key="3">
    <source>
        <dbReference type="Proteomes" id="UP000198951"/>
    </source>
</evidence>
<gene>
    <name evidence="2" type="ORF">SAMN05443667_10953</name>
</gene>
<sequence>MKKRLEADLVSIAHRILQLKNKSDINQLFLETQKLYEKLAVLRFIDEQYGTVRPTIGHAEIEKEIEAFYDKSDELPVETMIEMTEFVPVEEVPEEEEVVFEYAPIEEIPAEEVNIQQPTVTEEPIEEKSTTEEEEEELTAEDVNDLGDFAADIAEQPVEDIEAIEEEALSDEMESEDTAEEEETEEEIVKNEEPATEKEPVADFKASFELTEETEVETPKKEQTMQISFEDLLGGHYSEPDFVKVDEIEALPPETVFEAVEKTEEKETPPPTKPVEKNAESKTVSLNDKFSKGIDIDLNDRIAFVKHLFGNSNEDYNRVLSQLITFDNFYETRNFIEEMVKPDYNNWTGKDDYAERFMDIIEKKFL</sequence>
<dbReference type="STRING" id="150146.SAMN05443667_10953"/>
<evidence type="ECO:0000313" key="2">
    <source>
        <dbReference type="EMBL" id="SEA81196.1"/>
    </source>
</evidence>
<feature type="compositionally biased region" description="Acidic residues" evidence="1">
    <location>
        <begin position="132"/>
        <end position="145"/>
    </location>
</feature>
<feature type="compositionally biased region" description="Acidic residues" evidence="1">
    <location>
        <begin position="162"/>
        <end position="186"/>
    </location>
</feature>
<feature type="compositionally biased region" description="Basic and acidic residues" evidence="1">
    <location>
        <begin position="187"/>
        <end position="202"/>
    </location>
</feature>
<keyword evidence="3" id="KW-1185">Reference proteome</keyword>
<accession>A0A1H4E8F6</accession>
<feature type="compositionally biased region" description="Basic and acidic residues" evidence="1">
    <location>
        <begin position="261"/>
        <end position="280"/>
    </location>
</feature>
<protein>
    <submittedName>
        <fullName evidence="2">Uncharacterized protein</fullName>
    </submittedName>
</protein>
<reference evidence="3" key="1">
    <citation type="submission" date="2016-10" db="EMBL/GenBank/DDBJ databases">
        <authorList>
            <person name="Varghese N."/>
            <person name="Submissions S."/>
        </authorList>
    </citation>
    <scope>NUCLEOTIDE SEQUENCE [LARGE SCALE GENOMIC DNA]</scope>
    <source>
        <strain evidence="3">DSM 22376</strain>
    </source>
</reference>
<feature type="region of interest" description="Disordered" evidence="1">
    <location>
        <begin position="162"/>
        <end position="222"/>
    </location>
</feature>
<feature type="region of interest" description="Disordered" evidence="1">
    <location>
        <begin position="261"/>
        <end position="282"/>
    </location>
</feature>